<proteinExistence type="predicted"/>
<protein>
    <submittedName>
        <fullName evidence="1">Uncharacterized protein</fullName>
    </submittedName>
</protein>
<evidence type="ECO:0000313" key="1">
    <source>
        <dbReference type="EMBL" id="GGK29362.1"/>
    </source>
</evidence>
<keyword evidence="2" id="KW-1185">Reference proteome</keyword>
<gene>
    <name evidence="1" type="ORF">GCM10011583_71610</name>
</gene>
<reference evidence="2" key="1">
    <citation type="journal article" date="2019" name="Int. J. Syst. Evol. Microbiol.">
        <title>The Global Catalogue of Microorganisms (GCM) 10K type strain sequencing project: providing services to taxonomists for standard genome sequencing and annotation.</title>
        <authorList>
            <consortium name="The Broad Institute Genomics Platform"/>
            <consortium name="The Broad Institute Genome Sequencing Center for Infectious Disease"/>
            <person name="Wu L."/>
            <person name="Ma J."/>
        </authorList>
    </citation>
    <scope>NUCLEOTIDE SEQUENCE [LARGE SCALE GENOMIC DNA]</scope>
    <source>
        <strain evidence="2">CGMCC 4.7275</strain>
    </source>
</reference>
<evidence type="ECO:0000313" key="2">
    <source>
        <dbReference type="Proteomes" id="UP000660265"/>
    </source>
</evidence>
<dbReference type="EMBL" id="BMMV01000038">
    <property type="protein sequence ID" value="GGK29362.1"/>
    <property type="molecule type" value="Genomic_DNA"/>
</dbReference>
<accession>A0ABQ2EZ66</accession>
<comment type="caution">
    <text evidence="1">The sequence shown here is derived from an EMBL/GenBank/DDBJ whole genome shotgun (WGS) entry which is preliminary data.</text>
</comment>
<name>A0ABQ2EZ66_9ACTN</name>
<dbReference type="RefSeq" id="WP_189111751.1">
    <property type="nucleotide sequence ID" value="NZ_BMMV01000038.1"/>
</dbReference>
<dbReference type="Proteomes" id="UP000660265">
    <property type="component" value="Unassembled WGS sequence"/>
</dbReference>
<sequence length="61" mass="6959">MLDLGRSEQVGDHVLLEVDHFESQQGRATGTGVLRDAQEFCYWMRDGSPLLPYNWAPHRTA</sequence>
<organism evidence="1 2">
    <name type="scientific">Streptomyces camponoticapitis</name>
    <dbReference type="NCBI Taxonomy" id="1616125"/>
    <lineage>
        <taxon>Bacteria</taxon>
        <taxon>Bacillati</taxon>
        <taxon>Actinomycetota</taxon>
        <taxon>Actinomycetes</taxon>
        <taxon>Kitasatosporales</taxon>
        <taxon>Streptomycetaceae</taxon>
        <taxon>Streptomyces</taxon>
    </lineage>
</organism>